<comment type="caution">
    <text evidence="1">The sequence shown here is derived from an EMBL/GenBank/DDBJ whole genome shotgun (WGS) entry which is preliminary data.</text>
</comment>
<sequence length="122" mass="14040">MSRWRKVDYTPSETELNNLNLGLVEHHVCLPLLTSPADPDQRRPDQLLVSIAIALWKNATQVLINFGNFGRNNEKEGFGYEEAQKNDFLWKDYLGPKKVAVTSQPYLSEQQSFDVYWTPPVT</sequence>
<protein>
    <submittedName>
        <fullName evidence="1">Uncharacterized protein</fullName>
    </submittedName>
</protein>
<accession>A0A409VRT8</accession>
<evidence type="ECO:0000313" key="1">
    <source>
        <dbReference type="EMBL" id="PPQ68959.1"/>
    </source>
</evidence>
<dbReference type="AlphaFoldDB" id="A0A409VRT8"/>
<organism evidence="1 2">
    <name type="scientific">Gymnopilus dilepis</name>
    <dbReference type="NCBI Taxonomy" id="231916"/>
    <lineage>
        <taxon>Eukaryota</taxon>
        <taxon>Fungi</taxon>
        <taxon>Dikarya</taxon>
        <taxon>Basidiomycota</taxon>
        <taxon>Agaricomycotina</taxon>
        <taxon>Agaricomycetes</taxon>
        <taxon>Agaricomycetidae</taxon>
        <taxon>Agaricales</taxon>
        <taxon>Agaricineae</taxon>
        <taxon>Hymenogastraceae</taxon>
        <taxon>Gymnopilus</taxon>
    </lineage>
</organism>
<keyword evidence="2" id="KW-1185">Reference proteome</keyword>
<proteinExistence type="predicted"/>
<name>A0A409VRT8_9AGAR</name>
<dbReference type="InParanoid" id="A0A409VRT8"/>
<reference evidence="1 2" key="1">
    <citation type="journal article" date="2018" name="Evol. Lett.">
        <title>Horizontal gene cluster transfer increased hallucinogenic mushroom diversity.</title>
        <authorList>
            <person name="Reynolds H.T."/>
            <person name="Vijayakumar V."/>
            <person name="Gluck-Thaler E."/>
            <person name="Korotkin H.B."/>
            <person name="Matheny P.B."/>
            <person name="Slot J.C."/>
        </authorList>
    </citation>
    <scope>NUCLEOTIDE SEQUENCE [LARGE SCALE GENOMIC DNA]</scope>
    <source>
        <strain evidence="1 2">SRW20</strain>
    </source>
</reference>
<gene>
    <name evidence="1" type="ORF">CVT26_001830</name>
</gene>
<evidence type="ECO:0000313" key="2">
    <source>
        <dbReference type="Proteomes" id="UP000284706"/>
    </source>
</evidence>
<dbReference type="Proteomes" id="UP000284706">
    <property type="component" value="Unassembled WGS sequence"/>
</dbReference>
<dbReference type="EMBL" id="NHYE01005584">
    <property type="protein sequence ID" value="PPQ68959.1"/>
    <property type="molecule type" value="Genomic_DNA"/>
</dbReference>